<keyword evidence="9 11" id="KW-0472">Membrane</keyword>
<dbReference type="EMBL" id="JANBPT010001267">
    <property type="protein sequence ID" value="KAJ1909082.1"/>
    <property type="molecule type" value="Genomic_DNA"/>
</dbReference>
<evidence type="ECO:0000256" key="11">
    <source>
        <dbReference type="SAM" id="Phobius"/>
    </source>
</evidence>
<evidence type="ECO:0000256" key="2">
    <source>
        <dbReference type="ARBA" id="ARBA00007904"/>
    </source>
</evidence>
<feature type="signal peptide" evidence="12">
    <location>
        <begin position="1"/>
        <end position="35"/>
    </location>
</feature>
<evidence type="ECO:0000313" key="15">
    <source>
        <dbReference type="EMBL" id="KAJ1909082.1"/>
    </source>
</evidence>
<dbReference type="InterPro" id="IPR011678">
    <property type="entry name" value="EMC1_C"/>
</dbReference>
<keyword evidence="16" id="KW-1185">Reference proteome</keyword>
<organism evidence="15 16">
    <name type="scientific">Tieghemiomyces parasiticus</name>
    <dbReference type="NCBI Taxonomy" id="78921"/>
    <lineage>
        <taxon>Eukaryota</taxon>
        <taxon>Fungi</taxon>
        <taxon>Fungi incertae sedis</taxon>
        <taxon>Zoopagomycota</taxon>
        <taxon>Kickxellomycotina</taxon>
        <taxon>Dimargaritomycetes</taxon>
        <taxon>Dimargaritales</taxon>
        <taxon>Dimargaritaceae</taxon>
        <taxon>Tieghemiomyces</taxon>
    </lineage>
</organism>
<feature type="domain" description="ER membrane protein complex subunit 1 C-terminal" evidence="13">
    <location>
        <begin position="815"/>
        <end position="1034"/>
    </location>
</feature>
<feature type="chain" id="PRO_5040829044" description="ER membrane protein complex subunit 1" evidence="12">
    <location>
        <begin position="36"/>
        <end position="1035"/>
    </location>
</feature>
<evidence type="ECO:0000256" key="3">
    <source>
        <dbReference type="ARBA" id="ARBA00011276"/>
    </source>
</evidence>
<dbReference type="AlphaFoldDB" id="A0A9W8DHC8"/>
<reference evidence="15" key="1">
    <citation type="submission" date="2022-07" db="EMBL/GenBank/DDBJ databases">
        <title>Phylogenomic reconstructions and comparative analyses of Kickxellomycotina fungi.</title>
        <authorList>
            <person name="Reynolds N.K."/>
            <person name="Stajich J.E."/>
            <person name="Barry K."/>
            <person name="Grigoriev I.V."/>
            <person name="Crous P."/>
            <person name="Smith M.E."/>
        </authorList>
    </citation>
    <scope>NUCLEOTIDE SEQUENCE</scope>
    <source>
        <strain evidence="15">RSA 861</strain>
    </source>
</reference>
<dbReference type="InterPro" id="IPR015943">
    <property type="entry name" value="WD40/YVTN_repeat-like_dom_sf"/>
</dbReference>
<evidence type="ECO:0000256" key="12">
    <source>
        <dbReference type="SAM" id="SignalP"/>
    </source>
</evidence>
<keyword evidence="7" id="KW-0256">Endoplasmic reticulum</keyword>
<evidence type="ECO:0000256" key="7">
    <source>
        <dbReference type="ARBA" id="ARBA00022824"/>
    </source>
</evidence>
<dbReference type="OrthoDB" id="28092at2759"/>
<name>A0A9W8DHC8_9FUNG</name>
<evidence type="ECO:0000256" key="10">
    <source>
        <dbReference type="ARBA" id="ARBA00023180"/>
    </source>
</evidence>
<dbReference type="InterPro" id="IPR058545">
    <property type="entry name" value="Beta-prop_EMC1_1st"/>
</dbReference>
<evidence type="ECO:0000256" key="4">
    <source>
        <dbReference type="ARBA" id="ARBA00020824"/>
    </source>
</evidence>
<proteinExistence type="inferred from homology"/>
<evidence type="ECO:0000256" key="8">
    <source>
        <dbReference type="ARBA" id="ARBA00022989"/>
    </source>
</evidence>
<evidence type="ECO:0000259" key="14">
    <source>
        <dbReference type="Pfam" id="PF25293"/>
    </source>
</evidence>
<dbReference type="GO" id="GO:0072546">
    <property type="term" value="C:EMC complex"/>
    <property type="evidence" value="ECO:0007669"/>
    <property type="project" value="InterPro"/>
</dbReference>
<keyword evidence="8 11" id="KW-1133">Transmembrane helix</keyword>
<comment type="caution">
    <text evidence="15">The sequence shown here is derived from an EMBL/GenBank/DDBJ whole genome shotgun (WGS) entry which is preliminary data.</text>
</comment>
<dbReference type="Pfam" id="PF07774">
    <property type="entry name" value="EMC1_C"/>
    <property type="match status" value="1"/>
</dbReference>
<keyword evidence="6 12" id="KW-0732">Signal</keyword>
<dbReference type="InterPro" id="IPR026895">
    <property type="entry name" value="EMC1"/>
</dbReference>
<sequence length="1035" mass="110946">MRLHLGSLAPFGGSSAAWPLVIGISLLLQATLTAATAIYQDQAGLADWQQKHIGVPILTQISRQGENTHIVVATDKNVLAVLDPLTDHLVWRHVLDANDTIQTLAVVGPRVVTLTTRFVRAWDLHTAFLIWEHRIVPSAAPAVAGLAAFPDLQDPAIVVLDADRRVTRYRAVDGTAQWATEAEDADVDYTRVFAAEGNVFLLGNDRAALAPSRVRLATIHLATGLFSSLYDTAPAHTPHELALLAPAADSAWLAWLAPEGLVVNRVGHPKLIRTFGTHDLGLSAEGLSGAVITTSDPSTTAGFLLTRSRATHAVTVTFDTYGYPVATASTVRDAMPNQLATVGTGAGGEPLVATLDAAADVVVVRVHSLSQSDHQLAITLPYPATTVGPAISLDFVPGTNFFGTAVLVRFASGRLVLADAQTIRWAREEALAHVVDFTWLDLPDAHRWSEDRDELAESPAVTESSGPVTRYLRRCAVHLNQLRSLVSSAGHAILPFLRILAPAITTSTAGPVFGAQDGDAFGIRKLAVFLSAPGTLVALDTLHGSVAWVLYLPALDVRLAGTKFTHLFTTRTAAARFPPIFSAVGRGDQNGVYVVRLDGLTGKVFTSDQFPEFLSVLPVSATHVYQLPFEEVIDRFHPLVFLYPDRETPARLRLLPNTPAVRKDIQHRAAHLTFLTGPMVPAALTSHALDAGSTLGGYQPVVTDLTSTDLPTLGLWTLPLATDERIVAVQPVSTNAAVASLGRVLGNRSVLYKYLNPGVVAVATMRSVTEQQTGESTGILGLYLVDAVSGALLHRAIHHGIAFDPAHHPVHLVGCENWLVYQYWSSAGHGSASSPVAAASGYVTVALDLYTSATPDTRGPASVFSSWQGLRPHVISQAFMLPEQVTALGVTTTRNGVAIREVVMALASGRIVGLPRVLLDPRRPLADPTEDQKLEGLMRYDPLLPNNPRWTLSHYHQVLGVQSLHSAPAKLESTSLVLAYGLDLFFTRVSPSGTFDRLSESFSKPMLLATLVALIASLFVAGPMVRRKALMEAWA</sequence>
<dbReference type="GO" id="GO:0034975">
    <property type="term" value="P:protein folding in endoplasmic reticulum"/>
    <property type="evidence" value="ECO:0007669"/>
    <property type="project" value="TreeGrafter"/>
</dbReference>
<keyword evidence="5 11" id="KW-0812">Transmembrane</keyword>
<evidence type="ECO:0000256" key="6">
    <source>
        <dbReference type="ARBA" id="ARBA00022729"/>
    </source>
</evidence>
<evidence type="ECO:0000259" key="13">
    <source>
        <dbReference type="Pfam" id="PF07774"/>
    </source>
</evidence>
<dbReference type="PANTHER" id="PTHR21573">
    <property type="entry name" value="ER MEMBRANE PROTEIN COMPLEX SUBUNIT 1"/>
    <property type="match status" value="1"/>
</dbReference>
<dbReference type="SUPFAM" id="SSF50998">
    <property type="entry name" value="Quinoprotein alcohol dehydrogenase-like"/>
    <property type="match status" value="1"/>
</dbReference>
<feature type="domain" description="EMC1 first beta-propeller" evidence="14">
    <location>
        <begin position="37"/>
        <end position="429"/>
    </location>
</feature>
<protein>
    <recommendedName>
        <fullName evidence="4">ER membrane protein complex subunit 1</fullName>
    </recommendedName>
</protein>
<dbReference type="Pfam" id="PF25293">
    <property type="entry name" value="Beta-prop_EMC1_N"/>
    <property type="match status" value="1"/>
</dbReference>
<keyword evidence="10" id="KW-0325">Glycoprotein</keyword>
<dbReference type="Gene3D" id="2.130.10.10">
    <property type="entry name" value="YVTN repeat-like/Quinoprotein amine dehydrogenase"/>
    <property type="match status" value="1"/>
</dbReference>
<dbReference type="PANTHER" id="PTHR21573:SF0">
    <property type="entry name" value="ER MEMBRANE PROTEIN COMPLEX SUBUNIT 1"/>
    <property type="match status" value="1"/>
</dbReference>
<comment type="similarity">
    <text evidence="2">Belongs to the EMC1 family.</text>
</comment>
<comment type="subunit">
    <text evidence="3">Component of the ER membrane protein complex (EMC).</text>
</comment>
<dbReference type="InterPro" id="IPR011047">
    <property type="entry name" value="Quinoprotein_ADH-like_sf"/>
</dbReference>
<feature type="transmembrane region" description="Helical" evidence="11">
    <location>
        <begin position="1006"/>
        <end position="1025"/>
    </location>
</feature>
<evidence type="ECO:0000256" key="5">
    <source>
        <dbReference type="ARBA" id="ARBA00022692"/>
    </source>
</evidence>
<comment type="subcellular location">
    <subcellularLocation>
        <location evidence="1">Endoplasmic reticulum membrane</location>
        <topology evidence="1">Single-pass type I membrane protein</topology>
    </subcellularLocation>
</comment>
<evidence type="ECO:0000313" key="16">
    <source>
        <dbReference type="Proteomes" id="UP001150569"/>
    </source>
</evidence>
<dbReference type="Proteomes" id="UP001150569">
    <property type="component" value="Unassembled WGS sequence"/>
</dbReference>
<evidence type="ECO:0000256" key="9">
    <source>
        <dbReference type="ARBA" id="ARBA00023136"/>
    </source>
</evidence>
<evidence type="ECO:0000256" key="1">
    <source>
        <dbReference type="ARBA" id="ARBA00004115"/>
    </source>
</evidence>
<gene>
    <name evidence="15" type="ORF">IWQ60_011370</name>
</gene>
<accession>A0A9W8DHC8</accession>